<evidence type="ECO:0000313" key="3">
    <source>
        <dbReference type="Proteomes" id="UP000487350"/>
    </source>
</evidence>
<feature type="transmembrane region" description="Helical" evidence="1">
    <location>
        <begin position="143"/>
        <end position="161"/>
    </location>
</feature>
<keyword evidence="3" id="KW-1185">Reference proteome</keyword>
<dbReference type="EMBL" id="WJBU01000005">
    <property type="protein sequence ID" value="MRD46843.1"/>
    <property type="molecule type" value="Genomic_DNA"/>
</dbReference>
<reference evidence="2 3" key="1">
    <citation type="submission" date="2019-11" db="EMBL/GenBank/DDBJ databases">
        <title>Caenimonas koreensis gen. nov., sp. nov., isolated from activated sludge.</title>
        <authorList>
            <person name="Seung H.R."/>
        </authorList>
    </citation>
    <scope>NUCLEOTIDE SEQUENCE [LARGE SCALE GENOMIC DNA]</scope>
    <source>
        <strain evidence="2 3">EMB320</strain>
    </source>
</reference>
<evidence type="ECO:0000313" key="2">
    <source>
        <dbReference type="EMBL" id="MRD46843.1"/>
    </source>
</evidence>
<dbReference type="Proteomes" id="UP000487350">
    <property type="component" value="Unassembled WGS sequence"/>
</dbReference>
<organism evidence="2 3">
    <name type="scientific">Caenimonas koreensis DSM 17982</name>
    <dbReference type="NCBI Taxonomy" id="1121255"/>
    <lineage>
        <taxon>Bacteria</taxon>
        <taxon>Pseudomonadati</taxon>
        <taxon>Pseudomonadota</taxon>
        <taxon>Betaproteobacteria</taxon>
        <taxon>Burkholderiales</taxon>
        <taxon>Comamonadaceae</taxon>
        <taxon>Caenimonas</taxon>
    </lineage>
</organism>
<feature type="transmembrane region" description="Helical" evidence="1">
    <location>
        <begin position="419"/>
        <end position="437"/>
    </location>
</feature>
<proteinExistence type="predicted"/>
<dbReference type="RefSeq" id="WP_153584179.1">
    <property type="nucleotide sequence ID" value="NZ_WJBU01000005.1"/>
</dbReference>
<feature type="transmembrane region" description="Helical" evidence="1">
    <location>
        <begin position="220"/>
        <end position="239"/>
    </location>
</feature>
<sequence>MIELTLVLVATAALVVMLDWRKGLAACVLIGIVQDPLRKLAPGQPVYYVLLVGVIFGVTLVRAALANVRLDPGVIHGWRKNLRLPFSFFIAVVFAQALHTLVAYNSFFMAGIGLLVWLSPIPAVVLSYQFAIRRGLQGVRRLMVLYVLIALVALSGVYLEYAGFEWRTLGEVGEGLVIYDMGTILKAHSGFFRASEMAAWHAATIACFVFILSVGKRPTLLRIVAALLLIGVLISLGMLTGRRKMLVEVTIFLCVYGILIALLQKGRARLALALGAVALVGYFGIVGLVAPDPVQTPSSRSARIDNPNGMQGYAARGRTVVQDLPQRVSDLGLQPIVYVVDRFGWLGAGLGTGSQGTNQVTAAAGINRWAAEGGLGKIAMELGIPGLLVLLWLGVALFKHLRKQLAAVAQLSTQHMRMAYGLVAFLVANLATFSIATQAYNDLFILVILGWSTGFLLAMPVLAAKGDPSIRRRNPQDTIPFGLPPGYRHPSAHVASFR</sequence>
<feature type="transmembrane region" description="Helical" evidence="1">
    <location>
        <begin position="110"/>
        <end position="131"/>
    </location>
</feature>
<evidence type="ECO:0008006" key="4">
    <source>
        <dbReference type="Google" id="ProtNLM"/>
    </source>
</evidence>
<feature type="transmembrane region" description="Helical" evidence="1">
    <location>
        <begin position="245"/>
        <end position="263"/>
    </location>
</feature>
<dbReference type="OrthoDB" id="556204at2"/>
<protein>
    <recommendedName>
        <fullName evidence="4">O-antigen ligase like membrane protein</fullName>
    </recommendedName>
</protein>
<feature type="transmembrane region" description="Helical" evidence="1">
    <location>
        <begin position="270"/>
        <end position="290"/>
    </location>
</feature>
<feature type="transmembrane region" description="Helical" evidence="1">
    <location>
        <begin position="198"/>
        <end position="215"/>
    </location>
</feature>
<feature type="transmembrane region" description="Helical" evidence="1">
    <location>
        <begin position="45"/>
        <end position="65"/>
    </location>
</feature>
<feature type="transmembrane region" description="Helical" evidence="1">
    <location>
        <begin position="86"/>
        <end position="104"/>
    </location>
</feature>
<feature type="transmembrane region" description="Helical" evidence="1">
    <location>
        <begin position="443"/>
        <end position="464"/>
    </location>
</feature>
<accession>A0A844B141</accession>
<dbReference type="AlphaFoldDB" id="A0A844B141"/>
<keyword evidence="1" id="KW-0472">Membrane</keyword>
<feature type="transmembrane region" description="Helical" evidence="1">
    <location>
        <begin position="378"/>
        <end position="398"/>
    </location>
</feature>
<keyword evidence="1" id="KW-1133">Transmembrane helix</keyword>
<gene>
    <name evidence="2" type="ORF">GHT07_06120</name>
</gene>
<keyword evidence="1" id="KW-0812">Transmembrane</keyword>
<name>A0A844B141_9BURK</name>
<comment type="caution">
    <text evidence="2">The sequence shown here is derived from an EMBL/GenBank/DDBJ whole genome shotgun (WGS) entry which is preliminary data.</text>
</comment>
<evidence type="ECO:0000256" key="1">
    <source>
        <dbReference type="SAM" id="Phobius"/>
    </source>
</evidence>